<proteinExistence type="predicted"/>
<feature type="signal peptide" evidence="1">
    <location>
        <begin position="1"/>
        <end position="29"/>
    </location>
</feature>
<feature type="domain" description="Creatinase N-terminal" evidence="3">
    <location>
        <begin position="55"/>
        <end position="188"/>
    </location>
</feature>
<comment type="caution">
    <text evidence="4">The sequence shown here is derived from an EMBL/GenBank/DDBJ whole genome shotgun (WGS) entry which is preliminary data.</text>
</comment>
<dbReference type="OrthoDB" id="9761809at2"/>
<evidence type="ECO:0000313" key="5">
    <source>
        <dbReference type="Proteomes" id="UP000284322"/>
    </source>
</evidence>
<gene>
    <name evidence="4" type="ORF">D6858_10290</name>
</gene>
<evidence type="ECO:0000313" key="4">
    <source>
        <dbReference type="EMBL" id="RJX66762.1"/>
    </source>
</evidence>
<dbReference type="AlphaFoldDB" id="A0A419QZS7"/>
<evidence type="ECO:0000256" key="1">
    <source>
        <dbReference type="SAM" id="SignalP"/>
    </source>
</evidence>
<keyword evidence="5" id="KW-1185">Reference proteome</keyword>
<reference evidence="4 5" key="1">
    <citation type="submission" date="2018-09" db="EMBL/GenBank/DDBJ databases">
        <title>Altererythrobacter sp.Ery1 and Ery12, the genome sequencing of novel strains in genus Alterythrobacter.</title>
        <authorList>
            <person name="Cheng H."/>
            <person name="Wu Y.-H."/>
            <person name="Fang C."/>
            <person name="Xu X.-W."/>
        </authorList>
    </citation>
    <scope>NUCLEOTIDE SEQUENCE [LARGE SCALE GENOMIC DNA]</scope>
    <source>
        <strain evidence="4 5">Ery12</strain>
    </source>
</reference>
<feature type="chain" id="PRO_5019374977" evidence="1">
    <location>
        <begin position="30"/>
        <end position="423"/>
    </location>
</feature>
<dbReference type="PANTHER" id="PTHR46112:SF3">
    <property type="entry name" value="AMINOPEPTIDASE YPDF"/>
    <property type="match status" value="1"/>
</dbReference>
<dbReference type="SUPFAM" id="SSF55920">
    <property type="entry name" value="Creatinase/aminopeptidase"/>
    <property type="match status" value="1"/>
</dbReference>
<dbReference type="GO" id="GO:0004177">
    <property type="term" value="F:aminopeptidase activity"/>
    <property type="evidence" value="ECO:0007669"/>
    <property type="project" value="UniProtKB-KW"/>
</dbReference>
<keyword evidence="4" id="KW-0378">Hydrolase</keyword>
<dbReference type="Pfam" id="PF00557">
    <property type="entry name" value="Peptidase_M24"/>
    <property type="match status" value="1"/>
</dbReference>
<dbReference type="Proteomes" id="UP000284322">
    <property type="component" value="Unassembled WGS sequence"/>
</dbReference>
<dbReference type="PANTHER" id="PTHR46112">
    <property type="entry name" value="AMINOPEPTIDASE"/>
    <property type="match status" value="1"/>
</dbReference>
<dbReference type="InterPro" id="IPR029149">
    <property type="entry name" value="Creatin/AminoP/Spt16_N"/>
</dbReference>
<evidence type="ECO:0000259" key="2">
    <source>
        <dbReference type="Pfam" id="PF00557"/>
    </source>
</evidence>
<dbReference type="Gene3D" id="3.90.230.10">
    <property type="entry name" value="Creatinase/methionine aminopeptidase superfamily"/>
    <property type="match status" value="1"/>
</dbReference>
<dbReference type="EMBL" id="RAHJ01000019">
    <property type="protein sequence ID" value="RJX66762.1"/>
    <property type="molecule type" value="Genomic_DNA"/>
</dbReference>
<protein>
    <submittedName>
        <fullName evidence="4">Aminopeptidase P family protein</fullName>
    </submittedName>
</protein>
<feature type="domain" description="Peptidase M24" evidence="2">
    <location>
        <begin position="197"/>
        <end position="402"/>
    </location>
</feature>
<accession>A0A419QZS7</accession>
<dbReference type="RefSeq" id="WP_120109880.1">
    <property type="nucleotide sequence ID" value="NZ_RAHJ01000019.1"/>
</dbReference>
<dbReference type="InterPro" id="IPR000587">
    <property type="entry name" value="Creatinase_N"/>
</dbReference>
<dbReference type="Pfam" id="PF01321">
    <property type="entry name" value="Creatinase_N"/>
    <property type="match status" value="1"/>
</dbReference>
<dbReference type="PROSITE" id="PS51318">
    <property type="entry name" value="TAT"/>
    <property type="match status" value="1"/>
</dbReference>
<dbReference type="SUPFAM" id="SSF53092">
    <property type="entry name" value="Creatinase/prolidase N-terminal domain"/>
    <property type="match status" value="1"/>
</dbReference>
<organism evidence="4 5">
    <name type="scientific">Tsuneonella suprasediminis</name>
    <dbReference type="NCBI Taxonomy" id="2306996"/>
    <lineage>
        <taxon>Bacteria</taxon>
        <taxon>Pseudomonadati</taxon>
        <taxon>Pseudomonadota</taxon>
        <taxon>Alphaproteobacteria</taxon>
        <taxon>Sphingomonadales</taxon>
        <taxon>Erythrobacteraceae</taxon>
        <taxon>Tsuneonella</taxon>
    </lineage>
</organism>
<evidence type="ECO:0000259" key="3">
    <source>
        <dbReference type="Pfam" id="PF01321"/>
    </source>
</evidence>
<dbReference type="InterPro" id="IPR050659">
    <property type="entry name" value="Peptidase_M24B"/>
</dbReference>
<name>A0A419QZS7_9SPHN</name>
<dbReference type="InterPro" id="IPR036005">
    <property type="entry name" value="Creatinase/aminopeptidase-like"/>
</dbReference>
<sequence length="423" mass="45665">MQISRRKVLGTSAFLVGAAGLRLPAIARAAQIDTSALTSITGNAVAIGRDERAARLDRARGLMAANDIAAIVLEPGSSMVYFTGVRWGRSERLTAAVIPATGMPFMITPFFERPSVAESLEIDADIHVWQEDESPTALFARELAARGLRQSRIGIEETVRFFASDGLAHAMPDARIVSADAVVRGCRMRKTAPEIALMHVASEVTKAAYEWTVPQIREGMTNREISALMDAATRALGGTPEFSMVLIDEASAYPHGTGKPQIVRPGSTVLFDCGCSVEDYQSDISRTVFSGEPDPAAMATWHLVREGQNTAFAAAQLGQSAGSVDDAVRALYESKGLGPRYRLPGLSHRTGHGIGMDGHEPVNLVHGEATKLDIGMCFSNEPGIYYPGRFGVRQEDCFYMTEKGPCWFTEPSAEPNLLFGARQ</sequence>
<keyword evidence="1" id="KW-0732">Signal</keyword>
<keyword evidence="4" id="KW-0031">Aminopeptidase</keyword>
<keyword evidence="4" id="KW-0645">Protease</keyword>
<dbReference type="InterPro" id="IPR000994">
    <property type="entry name" value="Pept_M24"/>
</dbReference>
<dbReference type="Gene3D" id="3.40.350.10">
    <property type="entry name" value="Creatinase/prolidase N-terminal domain"/>
    <property type="match status" value="1"/>
</dbReference>
<dbReference type="InterPro" id="IPR006311">
    <property type="entry name" value="TAT_signal"/>
</dbReference>